<sequence>MKWNNVVVASGDVTGRLLLKYVLPVVERLDSLLRSYVAESFHVNSAFATPITPLRYVLGVPLNAVNRVFRIERSLDADAWHAQTGAERKDGRGEFRVDSHSSTIGTVLSI</sequence>
<reference evidence="1 2" key="1">
    <citation type="submission" date="2019-02" db="EMBL/GenBank/DDBJ databases">
        <title>Deep-cultivation of Planctomycetes and their phenomic and genomic characterization uncovers novel biology.</title>
        <authorList>
            <person name="Wiegand S."/>
            <person name="Jogler M."/>
            <person name="Boedeker C."/>
            <person name="Pinto D."/>
            <person name="Vollmers J."/>
            <person name="Rivas-Marin E."/>
            <person name="Kohn T."/>
            <person name="Peeters S.H."/>
            <person name="Heuer A."/>
            <person name="Rast P."/>
            <person name="Oberbeckmann S."/>
            <person name="Bunk B."/>
            <person name="Jeske O."/>
            <person name="Meyerdierks A."/>
            <person name="Storesund J.E."/>
            <person name="Kallscheuer N."/>
            <person name="Luecker S."/>
            <person name="Lage O.M."/>
            <person name="Pohl T."/>
            <person name="Merkel B.J."/>
            <person name="Hornburger P."/>
            <person name="Mueller R.-W."/>
            <person name="Bruemmer F."/>
            <person name="Labrenz M."/>
            <person name="Spormann A.M."/>
            <person name="Op den Camp H."/>
            <person name="Overmann J."/>
            <person name="Amann R."/>
            <person name="Jetten M.S.M."/>
            <person name="Mascher T."/>
            <person name="Medema M.H."/>
            <person name="Devos D.P."/>
            <person name="Kaster A.-K."/>
            <person name="Ovreas L."/>
            <person name="Rohde M."/>
            <person name="Galperin M.Y."/>
            <person name="Jogler C."/>
        </authorList>
    </citation>
    <scope>NUCLEOTIDE SEQUENCE [LARGE SCALE GENOMIC DNA]</scope>
    <source>
        <strain evidence="1 2">Mal48</strain>
    </source>
</reference>
<dbReference type="Proteomes" id="UP000315724">
    <property type="component" value="Chromosome"/>
</dbReference>
<gene>
    <name evidence="1" type="ORF">Mal48_06860</name>
</gene>
<proteinExistence type="predicted"/>
<evidence type="ECO:0000313" key="2">
    <source>
        <dbReference type="Proteomes" id="UP000315724"/>
    </source>
</evidence>
<evidence type="ECO:0000313" key="1">
    <source>
        <dbReference type="EMBL" id="QDT31453.1"/>
    </source>
</evidence>
<keyword evidence="2" id="KW-1185">Reference proteome</keyword>
<protein>
    <submittedName>
        <fullName evidence="1">Uncharacterized protein</fullName>
    </submittedName>
</protein>
<accession>A0A517QIJ4</accession>
<dbReference type="EMBL" id="CP036267">
    <property type="protein sequence ID" value="QDT31453.1"/>
    <property type="molecule type" value="Genomic_DNA"/>
</dbReference>
<dbReference type="AlphaFoldDB" id="A0A517QIJ4"/>
<name>A0A517QIJ4_9PLAN</name>
<organism evidence="1 2">
    <name type="scientific">Thalassoglobus polymorphus</name>
    <dbReference type="NCBI Taxonomy" id="2527994"/>
    <lineage>
        <taxon>Bacteria</taxon>
        <taxon>Pseudomonadati</taxon>
        <taxon>Planctomycetota</taxon>
        <taxon>Planctomycetia</taxon>
        <taxon>Planctomycetales</taxon>
        <taxon>Planctomycetaceae</taxon>
        <taxon>Thalassoglobus</taxon>
    </lineage>
</organism>
<dbReference type="KEGG" id="tpol:Mal48_06860"/>